<dbReference type="CDD" id="cd00093">
    <property type="entry name" value="HTH_XRE"/>
    <property type="match status" value="1"/>
</dbReference>
<evidence type="ECO:0000259" key="2">
    <source>
        <dbReference type="PROSITE" id="PS50943"/>
    </source>
</evidence>
<name>A0A173XC50_9FIRM</name>
<dbReference type="PANTHER" id="PTHR46558:SF3">
    <property type="entry name" value="TRANSCRIPTIONAL REGULATOR"/>
    <property type="match status" value="1"/>
</dbReference>
<gene>
    <name evidence="3" type="ORF">ERS852395_00498</name>
</gene>
<dbReference type="InterPro" id="IPR001387">
    <property type="entry name" value="Cro/C1-type_HTH"/>
</dbReference>
<sequence length="70" mass="8012">MAKNIAIKVARAEKDMTQKVLAEAVGVSRQTINAIEKGEYNPTIKLCCKICRVLDKRLDDLFWEDEEDEN</sequence>
<dbReference type="PROSITE" id="PS50943">
    <property type="entry name" value="HTH_CROC1"/>
    <property type="match status" value="1"/>
</dbReference>
<keyword evidence="1" id="KW-0238">DNA-binding</keyword>
<dbReference type="EMBL" id="CYZA01000001">
    <property type="protein sequence ID" value="CUN48008.1"/>
    <property type="molecule type" value="Genomic_DNA"/>
</dbReference>
<proteinExistence type="predicted"/>
<dbReference type="SMART" id="SM00530">
    <property type="entry name" value="HTH_XRE"/>
    <property type="match status" value="1"/>
</dbReference>
<reference evidence="3 4" key="1">
    <citation type="submission" date="2015-09" db="EMBL/GenBank/DDBJ databases">
        <authorList>
            <consortium name="Pathogen Informatics"/>
        </authorList>
    </citation>
    <scope>NUCLEOTIDE SEQUENCE [LARGE SCALE GENOMIC DNA]</scope>
    <source>
        <strain evidence="3 4">2789STDY5608838</strain>
    </source>
</reference>
<dbReference type="Pfam" id="PF01381">
    <property type="entry name" value="HTH_3"/>
    <property type="match status" value="1"/>
</dbReference>
<dbReference type="GO" id="GO:0003677">
    <property type="term" value="F:DNA binding"/>
    <property type="evidence" value="ECO:0007669"/>
    <property type="project" value="UniProtKB-KW"/>
</dbReference>
<dbReference type="SUPFAM" id="SSF47413">
    <property type="entry name" value="lambda repressor-like DNA-binding domains"/>
    <property type="match status" value="1"/>
</dbReference>
<dbReference type="AlphaFoldDB" id="A0A173XC50"/>
<dbReference type="InterPro" id="IPR010982">
    <property type="entry name" value="Lambda_DNA-bd_dom_sf"/>
</dbReference>
<dbReference type="Proteomes" id="UP000095447">
    <property type="component" value="Unassembled WGS sequence"/>
</dbReference>
<accession>A0A173XC50</accession>
<evidence type="ECO:0000256" key="1">
    <source>
        <dbReference type="ARBA" id="ARBA00023125"/>
    </source>
</evidence>
<dbReference type="RefSeq" id="WP_022075069.1">
    <property type="nucleotide sequence ID" value="NZ_CYZA01000001.1"/>
</dbReference>
<protein>
    <submittedName>
        <fullName evidence="3">Anaerobic benzoate catabolism transcriptional regulator</fullName>
    </submittedName>
</protein>
<dbReference type="Gene3D" id="1.10.260.40">
    <property type="entry name" value="lambda repressor-like DNA-binding domains"/>
    <property type="match status" value="1"/>
</dbReference>
<dbReference type="PANTHER" id="PTHR46558">
    <property type="entry name" value="TRACRIPTIONAL REGULATORY PROTEIN-RELATED-RELATED"/>
    <property type="match status" value="1"/>
</dbReference>
<feature type="domain" description="HTH cro/C1-type" evidence="2">
    <location>
        <begin position="7"/>
        <end position="61"/>
    </location>
</feature>
<organism evidence="3 4">
    <name type="scientific">Blautia obeum</name>
    <dbReference type="NCBI Taxonomy" id="40520"/>
    <lineage>
        <taxon>Bacteria</taxon>
        <taxon>Bacillati</taxon>
        <taxon>Bacillota</taxon>
        <taxon>Clostridia</taxon>
        <taxon>Lachnospirales</taxon>
        <taxon>Lachnospiraceae</taxon>
        <taxon>Blautia</taxon>
    </lineage>
</organism>
<evidence type="ECO:0000313" key="4">
    <source>
        <dbReference type="Proteomes" id="UP000095447"/>
    </source>
</evidence>
<evidence type="ECO:0000313" key="3">
    <source>
        <dbReference type="EMBL" id="CUN48008.1"/>
    </source>
</evidence>